<evidence type="ECO:0000313" key="9">
    <source>
        <dbReference type="EMBL" id="HAJ0849866.1"/>
    </source>
</evidence>
<feature type="transmembrane region" description="Helical" evidence="7">
    <location>
        <begin position="48"/>
        <end position="69"/>
    </location>
</feature>
<dbReference type="InterPro" id="IPR010069">
    <property type="entry name" value="CdiA_FHA1_rpt"/>
</dbReference>
<keyword evidence="7" id="KW-0472">Membrane</keyword>
<feature type="compositionally biased region" description="Basic and acidic residues" evidence="6">
    <location>
        <begin position="2355"/>
        <end position="2368"/>
    </location>
</feature>
<evidence type="ECO:0000256" key="5">
    <source>
        <dbReference type="ARBA" id="ARBA00024043"/>
    </source>
</evidence>
<feature type="compositionally biased region" description="Polar residues" evidence="6">
    <location>
        <begin position="2396"/>
        <end position="2406"/>
    </location>
</feature>
<reference evidence="9" key="2">
    <citation type="submission" date="2019-09" db="EMBL/GenBank/DDBJ databases">
        <authorList>
            <consortium name="NCBI Pathogen Detection Project"/>
        </authorList>
    </citation>
    <scope>NUCLEOTIDE SEQUENCE</scope>
    <source>
        <strain evidence="9">EC00617</strain>
    </source>
</reference>
<feature type="compositionally biased region" description="Basic and acidic residues" evidence="6">
    <location>
        <begin position="2297"/>
        <end position="2306"/>
    </location>
</feature>
<dbReference type="Pfam" id="PF05860">
    <property type="entry name" value="TPS"/>
    <property type="match status" value="1"/>
</dbReference>
<evidence type="ECO:0000259" key="8">
    <source>
        <dbReference type="SMART" id="SM00912"/>
    </source>
</evidence>
<dbReference type="InterPro" id="IPR025157">
    <property type="entry name" value="Hemagglutinin_rpt"/>
</dbReference>
<evidence type="ECO:0000256" key="7">
    <source>
        <dbReference type="SAM" id="Phobius"/>
    </source>
</evidence>
<dbReference type="Pfam" id="PF04829">
    <property type="entry name" value="PT-VENN"/>
    <property type="match status" value="1"/>
</dbReference>
<comment type="similarity">
    <text evidence="5">In the N-terminal section; belongs to the CdiA toxin family.</text>
</comment>
<evidence type="ECO:0000256" key="2">
    <source>
        <dbReference type="ARBA" id="ARBA00022656"/>
    </source>
</evidence>
<dbReference type="Gene3D" id="2.160.20.10">
    <property type="entry name" value="Single-stranded right-handed beta-helix, Pectin lyase-like"/>
    <property type="match status" value="1"/>
</dbReference>
<dbReference type="NCBIfam" id="TIGR01731">
    <property type="entry name" value="fil_hemag_20aa"/>
    <property type="match status" value="28"/>
</dbReference>
<dbReference type="InterPro" id="IPR024973">
    <property type="entry name" value="ESPR"/>
</dbReference>
<evidence type="ECO:0000256" key="6">
    <source>
        <dbReference type="SAM" id="MobiDB-lite"/>
    </source>
</evidence>
<dbReference type="InterPro" id="IPR011050">
    <property type="entry name" value="Pectin_lyase_fold/virulence"/>
</dbReference>
<feature type="region of interest" description="Disordered" evidence="6">
    <location>
        <begin position="1777"/>
        <end position="1798"/>
    </location>
</feature>
<comment type="subcellular location">
    <subcellularLocation>
        <location evidence="1">Target cell</location>
        <location evidence="1">Target cell cytoplasm</location>
    </subcellularLocation>
</comment>
<keyword evidence="2" id="KW-0800">Toxin</keyword>
<dbReference type="Pfam" id="PF13332">
    <property type="entry name" value="Fil_haemagg_2"/>
    <property type="match status" value="3"/>
</dbReference>
<dbReference type="InterPro" id="IPR008638">
    <property type="entry name" value="FhaB/CdiA-like_TPS"/>
</dbReference>
<gene>
    <name evidence="9" type="ORF">HL560_22905</name>
</gene>
<keyword evidence="4" id="KW-0843">Virulence</keyword>
<name>A0A7A6JXT3_ECOLX</name>
<evidence type="ECO:0000256" key="1">
    <source>
        <dbReference type="ARBA" id="ARBA00004219"/>
    </source>
</evidence>
<protein>
    <submittedName>
        <fullName evidence="9">Filamentous hemagglutinin N-terminal domain-containing protein</fullName>
    </submittedName>
</protein>
<feature type="region of interest" description="Disordered" evidence="6">
    <location>
        <begin position="2281"/>
        <end position="2325"/>
    </location>
</feature>
<dbReference type="InterPro" id="IPR008619">
    <property type="entry name" value="Filamentous_hemagglutn_rpt"/>
</dbReference>
<proteinExistence type="inferred from homology"/>
<sequence>MSVWWLQIQGFCMNSLFYRIVFNKARGMLMVVADIARRGRGGNTRRGRCAPAGIIASLSPVCFAIWLAAGLCSFPAYSAIVADRNAPGNQQATVISTANGLPQVNIQTPGPEGVSRNQYTQFDVDSRGAILNNSHSNTQTRLAGNITGNPWLAKGEARIILNEVNSRDPSRLNGFIEVAGRRAEVVIANPSGITCNGCGFINAERTTLAAGKALMDGGRLKGFDVDKGRLSIEGRGLLAEDSDYTALIARAVNVNARMQVGGELRITTGHNETDPRGNITRIKPGEDAGKPAFALDVSALGGMYAGKIIMEGTEKGVGVRNAGELGAMAGTLSLRADGQLVNSGVLAGQGDLSVAAKGDLRNTGSLTAGGDVELTAPGTLNNEGIIRGGQDVRLTAAGIHSSEKSTLLAGAPAATTDGRKGDLVLTSGGELKARGQNKAAGKIVASGTGVDVSGSRTEAKAVTLTATERGISTAGAELRGQDIVSLRAATGIDNTAGRVSGGRLTIHSPEITNTGGLLNQEGTQDLLLSQHTLRNNGGSITSAGRIHLKADVLDNRSGTLAAAGRDLSIETGDLDNRQGKVQLSGAGVLSLQTNVLQGQQGALLSSGALRLKAGLADLSGGYTQAGKITAEAGILTNDDAVLSARGQEGMQLTVSGTLSNRNGRAESAGDITLSSAKLDNSAGTLLAADKGSLSLTTPGEVLNDKGRLIAGRHILLDTAALTSREGLISATGGNMTLNSRQAVINEQGRMEALNRLTLNAAGLHNHNGTITGQDVTVGTGAAKLHNTRGNIAARDTLALSSGETDNTGGLIQAGESLVIDTNNRQLSNREGGQILAGALTLSAGNTDNQAGVIASSGNAQLQTADLNSDSGKILSQGDLTLNTAVLRNQHGLLQADGALTLDTHGNGLISTDSGEQGGIIAGGDLSLRTGRLEAAQGVIQGRNITLDTQGQALDHRGGYLAARESVRLDTGETDNSGGLLRAGTSLILDTHDRKLVNQQSGELGGIVAGDRLTLEVNGLDNHDGVIVSGGDGVMTTGLLDNTQGQLVSASGSLSLTTGEVNNRQGLIQAGKQLLLDTRGQTLVNRDSGELGGIRAQGDLSLLSGRLDNHQGIVSAGGQAGLKTVMSDNTAGLITALRGLAITGGQLDNTAGSILSGAGLTIDTQGNRLINRDTVSRGGISAAGEVIITTGETDNRSGRIVSDGNAVLHTGNLKNSLGLIAGNGGLSVNSGETDNTGGRLQSAGDLLINTGTAVLVNTGGRIAGDHHTAVTTSQLTNREGTVQAGERLTLSVGQALDNGKGALLSGGRLALSADRLDNRQGQVIADGDSQLNVQTVLNNESGLVHSAGPLEIVASEINNRHTGQSGKGLEAGKLTLAADILDNAEGAARSVSHLTARVTRVLDNLRGLLSSQKTLSVQGQALTVNNREGMLIADDSADISARAVSGDGQILSRDRLTVHVADDFRNTGSVKANGDLTLLTDRRLINDGVIAGQQGLEIRADNLVNTVQGDITAKETHLNVAGTLENRGLIDGELTHLTTGVLNNTGSGRIFGDHLAVEAGVLNNDRDGDKAPVIASRDRLDIAAGTVNNRGHALITSLGNMVFGRHLDNDYRATGRGDVLNNDGAFIEAGSDAFIGMQTVNNTNRKLETHTVLVEKSQHHEGVLNGSTTRYDWADVDLSRKNKYGVHTARMPDGSENDRFYEYNYTRTVTETQIASTDPGKILAGGNIRFDTARLFNHDSQIVAGGSLDGHIGTLDNRATQGERVTTDEGWQTRWWPKKKKRPVGGTKTSQGRETDDYRPAPVTETIDLKSLTWQGHAVVPDKTWRGSERQVSAVNESAEGAGSHSVAGADSRVNISTGQAGMVSTDIPGVVHDRPLLLPPGHTFSLTLKPETGSGQQITPVIRTVSPDVRLPDNSLFTLHPGTDSHYLVETDPRFVNKKQWLSSDYMQNAFTASHDNVHKRLGDGYYEQRLVRDQLIQLTGGRYTANQSNDEAQYRMLMNNGIAFGKQYQLIPGVALTPEQMALLTSDIVWLVDIPVTLSDGSIQQVRVPQVYAKLREGDLGGDGALLGGQNVLLSAEQDITGSGNIVGRDVTQLSARTLINSGSISGNRVSLLAGEDILNTGGQILGGKAVSLLAGRNITSETTTRSDGVNRWVDRRAGIYSEGADGHLTLRALNNITLTGSDIRNAGENGKTSLTAGHDLRLDTVSTVRSQESDWGKDNWRREHIQTESGSRIHTAGDLVLSAGRDISATAADVTTDAALTAQAGRDLRLNAGNSVTDLAEHSKESSRGLLSGHSSERHDEVHTRQAVSTELSGETVHLQSGRDISVSGSNVVSSRNLALQAGRGLDITTATESRDETHRREEKKSGLMSSGGIGFTVGKQSLKQSTDSDSRLNKGSTLGSTDGNVVMTAGGDIKVHGSDVVAKKDISLTGQSVAVTAAENTRTELTKTEQKQSGFTLALSGTAGAALNTAVQTAGDAKETDNGRIKALQSIKAGLSGVQGAEAARLAETQGDAGSAFGINLSYGSQSSVSETETRQSTAQGSSISAGQNLTVNAGGKTAGSGNIDVTGSELQAGGHATLNAQNDITLTSAQNTRTVDGKNSSKGGSVGVGVTFGSNGAGFNVNASVNRGKGFEKGNSQYATDSTVNAGKTLTLSSGHDTTLKGAQVQGNKVIANVGNNLTLQSEQTTDNYDSKQTRLSAGGSVGFGNGSLNISASRDKMHSEYRSVQNQTGIFAGKEGFDITVGKHTQLDGTVIASEGNAEKNRLDTGTLGFKNIENKAEYRVEHQGGSLSTGGGVGGNLISNMGSALAMGGNKKESSHNTTHAAVSDGKWIIRDTEHQTQDVATLSRDTENAHSALNKIFDKEKEQNRVKEQQLLGEIGVQVRDIVRTEATIRATEKAKADFDIRNYKQDDIDKAKAELIAEGKSVGDRDITALLFNKEVEKNLAESGFGTGGKYTRAMQAATAAVQGVMGGDLKAALADGAAPFIANEIKKQIPDEEADANLKRTIAHGIANAALALAKGENVAAQATGAMTGEAIGILAEYIYNKQPGELTEREKENVSAWATLASGLAGGLAGGDTQSVANAARAGKTTVENNLLSPEKDDRRFKALEAQKAGQNLLKASQDIFYLTNEDKYNDKLIAGYKAGKLDDAGKAELARFLNEYGTQLQLYRGMSEAEASQVIDSILKYDSIGPVLTKEYNEAYRYLNSAGVHLSQAVIGTDALLAGPGRISQLMRLSLAAGGSYQTGKGIAQVSDGKIAEGGTNIALGSAAIFGGYVGNKVVGKPSGGIISPESKVIQESSWVLDKKTHTSIPKVEAELIDKESGKIFKDTNQGNRPDYFLGDKSRPTLINDRIEAKIEKNPSKDLPNGNMASAHAEVGTIQQAFEDGITVGRDMNMRVTKEPVCGYCRGDIAAMADKAGLKSLTVYEESTGKTLYWNPGMKSLKEKK</sequence>
<dbReference type="Pfam" id="PF24241">
    <property type="entry name" value="Deam_C"/>
    <property type="match status" value="1"/>
</dbReference>
<dbReference type="SUPFAM" id="SSF51126">
    <property type="entry name" value="Pectin lyase-like"/>
    <property type="match status" value="1"/>
</dbReference>
<dbReference type="EMBL" id="DABGYO010000044">
    <property type="protein sequence ID" value="HAJ0849866.1"/>
    <property type="molecule type" value="Genomic_DNA"/>
</dbReference>
<keyword evidence="7" id="KW-1133">Transmembrane helix</keyword>
<comment type="caution">
    <text evidence="9">The sequence shown here is derived from an EMBL/GenBank/DDBJ whole genome shotgun (WGS) entry which is preliminary data.</text>
</comment>
<feature type="region of interest" description="Disordered" evidence="6">
    <location>
        <begin position="2351"/>
        <end position="2406"/>
    </location>
</feature>
<dbReference type="InterPro" id="IPR057580">
    <property type="entry name" value="Deam_C"/>
</dbReference>
<keyword evidence="7" id="KW-0812">Transmembrane</keyword>
<dbReference type="InterPro" id="IPR006914">
    <property type="entry name" value="VENN_dom"/>
</dbReference>
<evidence type="ECO:0000256" key="4">
    <source>
        <dbReference type="ARBA" id="ARBA00023026"/>
    </source>
</evidence>
<keyword evidence="3" id="KW-1266">Target cell cytoplasm</keyword>
<organism evidence="9">
    <name type="scientific">Escherichia coli</name>
    <dbReference type="NCBI Taxonomy" id="562"/>
    <lineage>
        <taxon>Bacteria</taxon>
        <taxon>Pseudomonadati</taxon>
        <taxon>Pseudomonadota</taxon>
        <taxon>Gammaproteobacteria</taxon>
        <taxon>Enterobacterales</taxon>
        <taxon>Enterobacteriaceae</taxon>
        <taxon>Escherichia</taxon>
    </lineage>
</organism>
<feature type="domain" description="Filamentous haemagglutinin FhaB/tRNA nuclease CdiA-like TPS" evidence="8">
    <location>
        <begin position="98"/>
        <end position="218"/>
    </location>
</feature>
<evidence type="ECO:0000256" key="3">
    <source>
        <dbReference type="ARBA" id="ARBA00022913"/>
    </source>
</evidence>
<accession>A0A7A6JXT3</accession>
<dbReference type="GO" id="GO:0003824">
    <property type="term" value="F:catalytic activity"/>
    <property type="evidence" value="ECO:0007669"/>
    <property type="project" value="UniProtKB-ARBA"/>
</dbReference>
<dbReference type="Pfam" id="PF05594">
    <property type="entry name" value="Fil_haemagg"/>
    <property type="match status" value="18"/>
</dbReference>
<dbReference type="Pfam" id="PF13018">
    <property type="entry name" value="ESPR"/>
    <property type="match status" value="1"/>
</dbReference>
<dbReference type="InterPro" id="IPR012334">
    <property type="entry name" value="Pectin_lyas_fold"/>
</dbReference>
<dbReference type="SMART" id="SM00912">
    <property type="entry name" value="Haemagg_act"/>
    <property type="match status" value="1"/>
</dbReference>
<dbReference type="GO" id="GO:0090729">
    <property type="term" value="F:toxin activity"/>
    <property type="evidence" value="ECO:0007669"/>
    <property type="project" value="UniProtKB-KW"/>
</dbReference>
<dbReference type="NCBIfam" id="TIGR01901">
    <property type="entry name" value="adhes_NPXG"/>
    <property type="match status" value="1"/>
</dbReference>
<reference evidence="9" key="1">
    <citation type="journal article" date="2018" name="Genome Biol.">
        <title>SKESA: strategic k-mer extension for scrupulous assemblies.</title>
        <authorList>
            <person name="Souvorov A."/>
            <person name="Agarwala R."/>
            <person name="Lipman D.J."/>
        </authorList>
    </citation>
    <scope>NUCLEOTIDE SEQUENCE</scope>
    <source>
        <strain evidence="9">EC00617</strain>
    </source>
</reference>